<gene>
    <name evidence="1" type="ORF">ULMA_21300</name>
</gene>
<dbReference type="RefSeq" id="WP_151674476.1">
    <property type="nucleotide sequence ID" value="NZ_BKCG01000005.1"/>
</dbReference>
<sequence>MALEIKNTNGEININGNASEGQITQVKNYLKALMTIKDSVLLNIQQVKEGQESLIKMIETIKTEIQDYQTIYYYGVSSSKVKQLYPINQMPVRIYLAA</sequence>
<dbReference type="AlphaFoldDB" id="A0A5J4IZQ6"/>
<protein>
    <submittedName>
        <fullName evidence="1">Uncharacterized protein</fullName>
    </submittedName>
</protein>
<name>A0A5J4IZQ6_9FLAO</name>
<proteinExistence type="predicted"/>
<accession>A0A5J4IZQ6</accession>
<keyword evidence="2" id="KW-1185">Reference proteome</keyword>
<evidence type="ECO:0000313" key="1">
    <source>
        <dbReference type="EMBL" id="GER60022.1"/>
    </source>
</evidence>
<evidence type="ECO:0000313" key="2">
    <source>
        <dbReference type="Proteomes" id="UP000326509"/>
    </source>
</evidence>
<dbReference type="Proteomes" id="UP000326509">
    <property type="component" value="Unassembled WGS sequence"/>
</dbReference>
<comment type="caution">
    <text evidence="1">The sequence shown here is derived from an EMBL/GenBank/DDBJ whole genome shotgun (WGS) entry which is preliminary data.</text>
</comment>
<organism evidence="1 2">
    <name type="scientific">Patiriisocius marinus</name>
    <dbReference type="NCBI Taxonomy" id="1397112"/>
    <lineage>
        <taxon>Bacteria</taxon>
        <taxon>Pseudomonadati</taxon>
        <taxon>Bacteroidota</taxon>
        <taxon>Flavobacteriia</taxon>
        <taxon>Flavobacteriales</taxon>
        <taxon>Flavobacteriaceae</taxon>
        <taxon>Patiriisocius</taxon>
    </lineage>
</organism>
<reference evidence="1 2" key="1">
    <citation type="submission" date="2019-08" db="EMBL/GenBank/DDBJ databases">
        <title>Draft genome sequence of Ulvibacter marinus type strain NBRC 109484.</title>
        <authorList>
            <person name="Kawano K."/>
            <person name="Ushijima N."/>
            <person name="Kihara M."/>
            <person name="Itoh H."/>
        </authorList>
    </citation>
    <scope>NUCLEOTIDE SEQUENCE [LARGE SCALE GENOMIC DNA]</scope>
    <source>
        <strain evidence="1 2">NBRC 109484</strain>
    </source>
</reference>
<dbReference type="EMBL" id="BKCG01000005">
    <property type="protein sequence ID" value="GER60022.1"/>
    <property type="molecule type" value="Genomic_DNA"/>
</dbReference>